<evidence type="ECO:0000313" key="4">
    <source>
        <dbReference type="Proteomes" id="UP000035955"/>
    </source>
</evidence>
<dbReference type="ESTHER" id="9rhiz-a0a0j6s9i8">
    <property type="family name" value="Chlorophyllase"/>
</dbReference>
<dbReference type="InterPro" id="IPR029058">
    <property type="entry name" value="AB_hydrolase_fold"/>
</dbReference>
<dbReference type="RefSeq" id="WP_048447618.1">
    <property type="nucleotide sequence ID" value="NZ_LABY01000238.1"/>
</dbReference>
<sequence>MPPLSRTRLALPLALGLAFAGLGGAPGAGAATPPAQPKEGPGGQAYAAASVTKRALGRPGAVTLAFYGSGAAPAQGRPVVVMLHAWGAVNPQAYGAWMEHLARSGYLVLFPRFQEVNRTRPVDASGIAAGLVKDALADLAADPEAKPDTGRVALIGHLAGVPLAANLAAHAKANGLPVPRLIFGAMPGGIARDDKSRGIALHDLNEIDPATLIVTVIGDRDARAADVAARRLMREASAVPIDHKLMIRALSDDHGFPALSATLASPAGTNAAYDAAALKPPAAPAADPKQKPAPFKWSADMALTGEQTTLVAQINAAGTDSLDYLAFWKTFDMAAAAAFSGQTASGLKSNPRFTDMERWSDGWPVRRLAVETPRPPAPAKPAAAGAAPAPAAPKPAARPAAPARGQ</sequence>
<dbReference type="PATRIC" id="fig|298794.3.peg.3671"/>
<feature type="compositionally biased region" description="Low complexity" evidence="1">
    <location>
        <begin position="380"/>
        <end position="406"/>
    </location>
</feature>
<comment type="caution">
    <text evidence="3">The sequence shown here is derived from an EMBL/GenBank/DDBJ whole genome shotgun (WGS) entry which is preliminary data.</text>
</comment>
<dbReference type="Gene3D" id="3.40.50.1820">
    <property type="entry name" value="alpha/beta hydrolase"/>
    <property type="match status" value="1"/>
</dbReference>
<gene>
    <name evidence="3" type="ORF">VQ02_28525</name>
</gene>
<feature type="signal peptide" evidence="2">
    <location>
        <begin position="1"/>
        <end position="30"/>
    </location>
</feature>
<protein>
    <submittedName>
        <fullName evidence="3">Alpha/beta hydrolase family protein</fullName>
    </submittedName>
</protein>
<dbReference type="GO" id="GO:0016787">
    <property type="term" value="F:hydrolase activity"/>
    <property type="evidence" value="ECO:0007669"/>
    <property type="project" value="UniProtKB-KW"/>
</dbReference>
<dbReference type="EMBL" id="LABY01000238">
    <property type="protein sequence ID" value="KMO30018.1"/>
    <property type="molecule type" value="Genomic_DNA"/>
</dbReference>
<feature type="chain" id="PRO_5005281055" evidence="2">
    <location>
        <begin position="31"/>
        <end position="406"/>
    </location>
</feature>
<name>A0A0J6S9I8_9HYPH</name>
<dbReference type="AlphaFoldDB" id="A0A0J6S9I8"/>
<keyword evidence="4" id="KW-1185">Reference proteome</keyword>
<proteinExistence type="predicted"/>
<keyword evidence="3" id="KW-0378">Hydrolase</keyword>
<dbReference type="Proteomes" id="UP000035955">
    <property type="component" value="Unassembled WGS sequence"/>
</dbReference>
<feature type="region of interest" description="Disordered" evidence="1">
    <location>
        <begin position="369"/>
        <end position="406"/>
    </location>
</feature>
<dbReference type="OrthoDB" id="7988755at2"/>
<evidence type="ECO:0000256" key="1">
    <source>
        <dbReference type="SAM" id="MobiDB-lite"/>
    </source>
</evidence>
<accession>A0A0J6S9I8</accession>
<evidence type="ECO:0000313" key="3">
    <source>
        <dbReference type="EMBL" id="KMO30018.1"/>
    </source>
</evidence>
<organism evidence="3 4">
    <name type="scientific">Methylobacterium variabile</name>
    <dbReference type="NCBI Taxonomy" id="298794"/>
    <lineage>
        <taxon>Bacteria</taxon>
        <taxon>Pseudomonadati</taxon>
        <taxon>Pseudomonadota</taxon>
        <taxon>Alphaproteobacteria</taxon>
        <taxon>Hyphomicrobiales</taxon>
        <taxon>Methylobacteriaceae</taxon>
        <taxon>Methylobacterium</taxon>
    </lineage>
</organism>
<evidence type="ECO:0000256" key="2">
    <source>
        <dbReference type="SAM" id="SignalP"/>
    </source>
</evidence>
<reference evidence="3 4" key="1">
    <citation type="submission" date="2015-03" db="EMBL/GenBank/DDBJ databases">
        <title>Genome sequencing of Methylobacterium variabile DSM 16961.</title>
        <authorList>
            <person name="Chaudhry V."/>
            <person name="Patil P.B."/>
        </authorList>
    </citation>
    <scope>NUCLEOTIDE SEQUENCE [LARGE SCALE GENOMIC DNA]</scope>
    <source>
        <strain evidence="3 4">DSM 16961</strain>
    </source>
</reference>
<dbReference type="SUPFAM" id="SSF53474">
    <property type="entry name" value="alpha/beta-Hydrolases"/>
    <property type="match status" value="1"/>
</dbReference>
<keyword evidence="2" id="KW-0732">Signal</keyword>